<proteinExistence type="predicted"/>
<evidence type="ECO:0000313" key="1">
    <source>
        <dbReference type="EMBL" id="PNX70211.1"/>
    </source>
</evidence>
<protein>
    <submittedName>
        <fullName evidence="1">Uncharacterized protein</fullName>
    </submittedName>
</protein>
<gene>
    <name evidence="1" type="ORF">L195_g057178</name>
</gene>
<reference evidence="1 2" key="1">
    <citation type="journal article" date="2014" name="Am. J. Bot.">
        <title>Genome assembly and annotation for red clover (Trifolium pratense; Fabaceae).</title>
        <authorList>
            <person name="Istvanek J."/>
            <person name="Jaros M."/>
            <person name="Krenek A."/>
            <person name="Repkova J."/>
        </authorList>
    </citation>
    <scope>NUCLEOTIDE SEQUENCE [LARGE SCALE GENOMIC DNA]</scope>
    <source>
        <strain evidence="2">cv. Tatra</strain>
        <tissue evidence="1">Young leaves</tissue>
    </source>
</reference>
<organism evidence="1 2">
    <name type="scientific">Trifolium pratense</name>
    <name type="common">Red clover</name>
    <dbReference type="NCBI Taxonomy" id="57577"/>
    <lineage>
        <taxon>Eukaryota</taxon>
        <taxon>Viridiplantae</taxon>
        <taxon>Streptophyta</taxon>
        <taxon>Embryophyta</taxon>
        <taxon>Tracheophyta</taxon>
        <taxon>Spermatophyta</taxon>
        <taxon>Magnoliopsida</taxon>
        <taxon>eudicotyledons</taxon>
        <taxon>Gunneridae</taxon>
        <taxon>Pentapetalae</taxon>
        <taxon>rosids</taxon>
        <taxon>fabids</taxon>
        <taxon>Fabales</taxon>
        <taxon>Fabaceae</taxon>
        <taxon>Papilionoideae</taxon>
        <taxon>50 kb inversion clade</taxon>
        <taxon>NPAAA clade</taxon>
        <taxon>Hologalegina</taxon>
        <taxon>IRL clade</taxon>
        <taxon>Trifolieae</taxon>
        <taxon>Trifolium</taxon>
    </lineage>
</organism>
<accession>A0A2K3KV99</accession>
<dbReference type="EMBL" id="ASHM01111896">
    <property type="protein sequence ID" value="PNX70211.1"/>
    <property type="molecule type" value="Genomic_DNA"/>
</dbReference>
<evidence type="ECO:0000313" key="2">
    <source>
        <dbReference type="Proteomes" id="UP000236291"/>
    </source>
</evidence>
<name>A0A2K3KV99_TRIPR</name>
<dbReference type="AlphaFoldDB" id="A0A2K3KV99"/>
<reference evidence="1 2" key="2">
    <citation type="journal article" date="2017" name="Front. Plant Sci.">
        <title>Gene Classification and Mining of Molecular Markers Useful in Red Clover (Trifolium pratense) Breeding.</title>
        <authorList>
            <person name="Istvanek J."/>
            <person name="Dluhosova J."/>
            <person name="Dluhos P."/>
            <person name="Patkova L."/>
            <person name="Nedelnik J."/>
            <person name="Repkova J."/>
        </authorList>
    </citation>
    <scope>NUCLEOTIDE SEQUENCE [LARGE SCALE GENOMIC DNA]</scope>
    <source>
        <strain evidence="2">cv. Tatra</strain>
        <tissue evidence="1">Young leaves</tissue>
    </source>
</reference>
<feature type="non-terminal residue" evidence="1">
    <location>
        <position position="1"/>
    </location>
</feature>
<comment type="caution">
    <text evidence="1">The sequence shown here is derived from an EMBL/GenBank/DDBJ whole genome shotgun (WGS) entry which is preliminary data.</text>
</comment>
<dbReference type="Proteomes" id="UP000236291">
    <property type="component" value="Unassembled WGS sequence"/>
</dbReference>
<sequence>EFKHQDLVFKVLFDLVEMRKSVTLSDGEVSSQLTQCSPCRFKCN</sequence>